<dbReference type="Pfam" id="PF00005">
    <property type="entry name" value="ABC_tran"/>
    <property type="match status" value="2"/>
</dbReference>
<protein>
    <submittedName>
        <fullName evidence="6">ABC transporter ATP-binding protein</fullName>
    </submittedName>
</protein>
<dbReference type="PROSITE" id="PS00211">
    <property type="entry name" value="ABC_TRANSPORTER_1"/>
    <property type="match status" value="2"/>
</dbReference>
<accession>A0A9X3C390</accession>
<keyword evidence="2" id="KW-0813">Transport</keyword>
<evidence type="ECO:0000313" key="7">
    <source>
        <dbReference type="Proteomes" id="UP001141629"/>
    </source>
</evidence>
<dbReference type="Proteomes" id="UP001141629">
    <property type="component" value="Unassembled WGS sequence"/>
</dbReference>
<dbReference type="RefSeq" id="WP_263998978.1">
    <property type="nucleotide sequence ID" value="NZ_JACKVK010000013.1"/>
</dbReference>
<keyword evidence="7" id="KW-1185">Reference proteome</keyword>
<evidence type="ECO:0000256" key="3">
    <source>
        <dbReference type="ARBA" id="ARBA00022741"/>
    </source>
</evidence>
<keyword evidence="4 6" id="KW-0067">ATP-binding</keyword>
<dbReference type="PROSITE" id="PS50893">
    <property type="entry name" value="ABC_TRANSPORTER_2"/>
    <property type="match status" value="2"/>
</dbReference>
<feature type="domain" description="ABC transporter" evidence="5">
    <location>
        <begin position="284"/>
        <end position="526"/>
    </location>
</feature>
<dbReference type="GO" id="GO:0015833">
    <property type="term" value="P:peptide transport"/>
    <property type="evidence" value="ECO:0007669"/>
    <property type="project" value="InterPro"/>
</dbReference>
<dbReference type="InterPro" id="IPR013563">
    <property type="entry name" value="Oligopep_ABC_C"/>
</dbReference>
<keyword evidence="3" id="KW-0547">Nucleotide-binding</keyword>
<evidence type="ECO:0000256" key="4">
    <source>
        <dbReference type="ARBA" id="ARBA00022840"/>
    </source>
</evidence>
<evidence type="ECO:0000313" key="6">
    <source>
        <dbReference type="EMBL" id="MCV7423998.1"/>
    </source>
</evidence>
<evidence type="ECO:0000259" key="5">
    <source>
        <dbReference type="PROSITE" id="PS50893"/>
    </source>
</evidence>
<dbReference type="InterPro" id="IPR003439">
    <property type="entry name" value="ABC_transporter-like_ATP-bd"/>
</dbReference>
<name>A0A9X3C390_9MYCO</name>
<dbReference type="CDD" id="cd03257">
    <property type="entry name" value="ABC_NikE_OppD_transporters"/>
    <property type="match status" value="2"/>
</dbReference>
<gene>
    <name evidence="6" type="ORF">H7K45_25930</name>
</gene>
<dbReference type="GO" id="GO:0016887">
    <property type="term" value="F:ATP hydrolysis activity"/>
    <property type="evidence" value="ECO:0007669"/>
    <property type="project" value="InterPro"/>
</dbReference>
<comment type="caution">
    <text evidence="6">The sequence shown here is derived from an EMBL/GenBank/DDBJ whole genome shotgun (WGS) entry which is preliminary data.</text>
</comment>
<dbReference type="Pfam" id="PF08352">
    <property type="entry name" value="oligo_HPY"/>
    <property type="match status" value="1"/>
</dbReference>
<proteinExistence type="inferred from homology"/>
<dbReference type="AlphaFoldDB" id="A0A9X3C390"/>
<comment type="similarity">
    <text evidence="1">Belongs to the ABC transporter superfamily.</text>
</comment>
<reference evidence="6" key="1">
    <citation type="submission" date="2020-07" db="EMBL/GenBank/DDBJ databases">
        <authorList>
            <person name="Pettersson B.M.F."/>
            <person name="Behra P.R.K."/>
            <person name="Ramesh M."/>
            <person name="Das S."/>
            <person name="Dasgupta S."/>
            <person name="Kirsebom L.A."/>
        </authorList>
    </citation>
    <scope>NUCLEOTIDE SEQUENCE</scope>
    <source>
        <strain evidence="6">DSM 44838</strain>
    </source>
</reference>
<dbReference type="InterPro" id="IPR027417">
    <property type="entry name" value="P-loop_NTPase"/>
</dbReference>
<reference evidence="6" key="2">
    <citation type="journal article" date="2022" name="BMC Genomics">
        <title>Comparative genome analysis of mycobacteria focusing on tRNA and non-coding RNA.</title>
        <authorList>
            <person name="Behra P.R.K."/>
            <person name="Pettersson B.M.F."/>
            <person name="Ramesh M."/>
            <person name="Das S."/>
            <person name="Dasgupta S."/>
            <person name="Kirsebom L.A."/>
        </authorList>
    </citation>
    <scope>NUCLEOTIDE SEQUENCE</scope>
    <source>
        <strain evidence="6">DSM 44838</strain>
    </source>
</reference>
<dbReference type="GO" id="GO:0055085">
    <property type="term" value="P:transmembrane transport"/>
    <property type="evidence" value="ECO:0007669"/>
    <property type="project" value="UniProtKB-ARBA"/>
</dbReference>
<dbReference type="PANTHER" id="PTHR43776">
    <property type="entry name" value="TRANSPORT ATP-BINDING PROTEIN"/>
    <property type="match status" value="1"/>
</dbReference>
<sequence>MSAPDTTPPLLTVRGLAVRFGSGAKHVEAVRSVDLDVYPGKILGLVGESGSGKSVTARSLIGLAGSGATVSADTMRLGDVDLTGLSTRQWRPLRGAKIGFVLQDALGSLDPVRKIEDEVGDSLRVRPGSTRTERRAKILDVLARVHLPDAESRIGQRAYQLSGGQRQRVLIAGALVGEPSILIADEPTTALDPRTQRHILDLFAEVAATGVGVLLVSHDLGAISRIADDVAVIHDGRVVETGSTTAVLSDPRHPYTRSLLSAIPGRQPVQHPPPRPQAEPALSLLGVDVSYPSTGRRRVDVLRAVNLEVPAGASIGLVGQSGSGKSTLARVAIGAADPDAGTVRIFGTERRTADERTRRALRRRVQLVHQDPLSAFDPRLSVGGLLRDALRAAGTTDRRVVRTQIRELLDLVRLPDHLATRSPLRLSGGQRQRVAIARALAVGPSVVVWDEPVSALDVSTQQHVIELIRELRVERDLTYLFITHDLGVLREVADHTAVLADGEIVEFASTEALLAEPTTEYGRDLVESLPSLPQLQRTPPR</sequence>
<dbReference type="InterPro" id="IPR017871">
    <property type="entry name" value="ABC_transporter-like_CS"/>
</dbReference>
<dbReference type="SMART" id="SM00382">
    <property type="entry name" value="AAA"/>
    <property type="match status" value="2"/>
</dbReference>
<evidence type="ECO:0000256" key="1">
    <source>
        <dbReference type="ARBA" id="ARBA00005417"/>
    </source>
</evidence>
<dbReference type="InterPro" id="IPR050319">
    <property type="entry name" value="ABC_transp_ATP-bind"/>
</dbReference>
<dbReference type="SUPFAM" id="SSF52540">
    <property type="entry name" value="P-loop containing nucleoside triphosphate hydrolases"/>
    <property type="match status" value="2"/>
</dbReference>
<dbReference type="EMBL" id="JACKVK010000013">
    <property type="protein sequence ID" value="MCV7423998.1"/>
    <property type="molecule type" value="Genomic_DNA"/>
</dbReference>
<dbReference type="InterPro" id="IPR003593">
    <property type="entry name" value="AAA+_ATPase"/>
</dbReference>
<feature type="domain" description="ABC transporter" evidence="5">
    <location>
        <begin position="13"/>
        <end position="260"/>
    </location>
</feature>
<organism evidence="6 7">
    <name type="scientific">Mycobacterium yunnanensis</name>
    <dbReference type="NCBI Taxonomy" id="368477"/>
    <lineage>
        <taxon>Bacteria</taxon>
        <taxon>Bacillati</taxon>
        <taxon>Actinomycetota</taxon>
        <taxon>Actinomycetes</taxon>
        <taxon>Mycobacteriales</taxon>
        <taxon>Mycobacteriaceae</taxon>
        <taxon>Mycobacterium</taxon>
    </lineage>
</organism>
<dbReference type="GO" id="GO:0005524">
    <property type="term" value="F:ATP binding"/>
    <property type="evidence" value="ECO:0007669"/>
    <property type="project" value="UniProtKB-KW"/>
</dbReference>
<evidence type="ECO:0000256" key="2">
    <source>
        <dbReference type="ARBA" id="ARBA00022448"/>
    </source>
</evidence>
<dbReference type="PANTHER" id="PTHR43776:SF7">
    <property type="entry name" value="D,D-DIPEPTIDE TRANSPORT ATP-BINDING PROTEIN DDPF-RELATED"/>
    <property type="match status" value="1"/>
</dbReference>
<dbReference type="Gene3D" id="3.40.50.300">
    <property type="entry name" value="P-loop containing nucleotide triphosphate hydrolases"/>
    <property type="match status" value="2"/>
</dbReference>